<comment type="caution">
    <text evidence="1">The sequence shown here is derived from an EMBL/GenBank/DDBJ whole genome shotgun (WGS) entry which is preliminary data.</text>
</comment>
<protein>
    <recommendedName>
        <fullName evidence="3">DUF4280 domain-containing protein</fullName>
    </recommendedName>
</protein>
<reference evidence="1 2" key="1">
    <citation type="submission" date="2014-01" db="EMBL/GenBank/DDBJ databases">
        <title>Genome sequence determination for a cystic fibrosis isolate, Inquilinus limosus.</title>
        <authorList>
            <person name="Pino M."/>
            <person name="Di Conza J."/>
            <person name="Gutkind G."/>
        </authorList>
    </citation>
    <scope>NUCLEOTIDE SEQUENCE [LARGE SCALE GENOMIC DNA]</scope>
    <source>
        <strain evidence="1 2">MP06</strain>
    </source>
</reference>
<dbReference type="RefSeq" id="WP_034841857.1">
    <property type="nucleotide sequence ID" value="NZ_JANX01000264.1"/>
</dbReference>
<dbReference type="InterPro" id="IPR025460">
    <property type="entry name" value="DUF4280"/>
</dbReference>
<dbReference type="OrthoDB" id="4825649at2"/>
<proteinExistence type="predicted"/>
<gene>
    <name evidence="1" type="ORF">P409_19440</name>
</gene>
<organism evidence="1 2">
    <name type="scientific">Inquilinus limosus MP06</name>
    <dbReference type="NCBI Taxonomy" id="1398085"/>
    <lineage>
        <taxon>Bacteria</taxon>
        <taxon>Pseudomonadati</taxon>
        <taxon>Pseudomonadota</taxon>
        <taxon>Alphaproteobacteria</taxon>
        <taxon>Rhodospirillales</taxon>
        <taxon>Rhodospirillaceae</taxon>
        <taxon>Inquilinus</taxon>
    </lineage>
</organism>
<dbReference type="AlphaFoldDB" id="A0A0A0D414"/>
<evidence type="ECO:0000313" key="2">
    <source>
        <dbReference type="Proteomes" id="UP000029995"/>
    </source>
</evidence>
<evidence type="ECO:0008006" key="3">
    <source>
        <dbReference type="Google" id="ProtNLM"/>
    </source>
</evidence>
<name>A0A0A0D414_9PROT</name>
<accession>A0A0A0D414</accession>
<sequence length="129" mass="13172">MPLQVVNTAQLACSFGTTPSVLTVLPVNRVNAGHQPAATIMDHQPMVNINPFGLCVSPANPQVIAATAAALGVFTPQPCLPMTLAPWAPGAVTVPIAGQPALDNVSTCTCAWAGIVSVMMPGQTADFIP</sequence>
<evidence type="ECO:0000313" key="1">
    <source>
        <dbReference type="EMBL" id="KGM32780.1"/>
    </source>
</evidence>
<dbReference type="Pfam" id="PF14107">
    <property type="entry name" value="DUF4280"/>
    <property type="match status" value="1"/>
</dbReference>
<dbReference type="Proteomes" id="UP000029995">
    <property type="component" value="Unassembled WGS sequence"/>
</dbReference>
<dbReference type="EMBL" id="JANX01000264">
    <property type="protein sequence ID" value="KGM32780.1"/>
    <property type="molecule type" value="Genomic_DNA"/>
</dbReference>